<dbReference type="InterPro" id="IPR027898">
    <property type="entry name" value="DUF4629"/>
</dbReference>
<protein>
    <submittedName>
        <fullName evidence="2">Uncharacterized protein C2orf78-like</fullName>
    </submittedName>
</protein>
<dbReference type="GeneID" id="109688135"/>
<organism evidence="2">
    <name type="scientific">Castor canadensis</name>
    <name type="common">American beaver</name>
    <dbReference type="NCBI Taxonomy" id="51338"/>
    <lineage>
        <taxon>Eukaryota</taxon>
        <taxon>Metazoa</taxon>
        <taxon>Chordata</taxon>
        <taxon>Craniata</taxon>
        <taxon>Vertebrata</taxon>
        <taxon>Euteleostomi</taxon>
        <taxon>Mammalia</taxon>
        <taxon>Eutheria</taxon>
        <taxon>Euarchontoglires</taxon>
        <taxon>Glires</taxon>
        <taxon>Rodentia</taxon>
        <taxon>Castorimorpha</taxon>
        <taxon>Castoridae</taxon>
        <taxon>Castor</taxon>
    </lineage>
</organism>
<dbReference type="PANTHER" id="PTHR31466:SF1">
    <property type="entry name" value="RIKEN CDNA 4930433I11 GENE"/>
    <property type="match status" value="1"/>
</dbReference>
<dbReference type="Pfam" id="PF15442">
    <property type="entry name" value="DUF4629"/>
    <property type="match status" value="1"/>
</dbReference>
<dbReference type="AlphaFoldDB" id="A0A8B7USX9"/>
<dbReference type="KEGG" id="ccan:109688135"/>
<dbReference type="OrthoDB" id="9808992at2759"/>
<dbReference type="PANTHER" id="PTHR31466">
    <property type="entry name" value="GENE 5591-RELATED"/>
    <property type="match status" value="1"/>
</dbReference>
<dbReference type="RefSeq" id="XP_020021999.1">
    <property type="nucleotide sequence ID" value="XM_020166410.1"/>
</dbReference>
<keyword evidence="1" id="KW-1185">Reference proteome</keyword>
<gene>
    <name evidence="2" type="primary">LOC109688135</name>
</gene>
<name>A0A8B7USX9_CASCN</name>
<proteinExistence type="predicted"/>
<reference evidence="2" key="1">
    <citation type="submission" date="2025-08" db="UniProtKB">
        <authorList>
            <consortium name="RefSeq"/>
        </authorList>
    </citation>
    <scope>IDENTIFICATION</scope>
    <source>
        <tissue evidence="2">Leukocyte</tissue>
    </source>
</reference>
<evidence type="ECO:0000313" key="1">
    <source>
        <dbReference type="Proteomes" id="UP001732720"/>
    </source>
</evidence>
<accession>A0A8B7USX9</accession>
<sequence>MVDVAWPKEAGVAIHGKNIVTKVQKCVTSVFDTKHLHCLASSTQTSSGIISSSLISAIDVNSSLTMSKNFHNPSLLGTENSLQLSIPAVSNAPSLTGSICNFSRVSGPAVTSAWLLPSASDTSFQTLMGNAYLSQHSSTTMLSEVTGENQISTSAASYPGVDWDITGSPEKKSSLLGDVTVTLINQDTAISSMTVTTQYDKTTNANAWIPLCPALSANFVQETPSQIPNQGHSLSLPYQEGSQVYYYNQNTSGLLLSGELGPCLQSYGNDSYTGSRASAPHPEMVMVLKEVQPTNVLTPVSTTGIYYSVAAQPITEMSFQVTETSLGMENSLGLQPPHQTFCPPQTTECLNSCSSMNAQIPKSNQPLELGGISVIAPVQSSINMVALPPTLKQEQTEDENLYKIKTKLSKPPDAYQVTTENQDSPLLSLEIPDIHQLLACINPLGPEEKPCSENASLGKNSQSVGDKVTLDNGIQSSNGFADIITLVGDNHLLPIFKSFRDVDQIKVPTAIKDTRDIKVNQLLEKSSIVKSPTDQNRKKKDEAFEHIDGAPQAKIQCQNPEFLLKGNMVVCSAAVSDRTPVNTAKHLTSKPLKAASSRASHPNGHGQQETKKIRKNNSKKSEESKQSANKVKAEKTTIPKVKRKKNQPEFSQETFKKPRTYLGMHMLESVQVFHALGKKSDKKIGSSSCWPLGNSHNIKGSQFSSAIKSRMDTPQEGKGPEKTQFKVQTQESSAGNECPSPSQYELPPPGKVKLIPLPFPTVDKPQPRPVPRRPQSLASCRPTASYPIQPHSTVVNASQAASANKSFMSPAKPTQPISTNANLPGLTKSTQSIQPRVSHSAAVRPAPYKTSSCTSFQREPVSTAVSKLQPPPKPQTQFLLQDFSFQPIPWRKPNVPEPVLSSPITKEQRPEREAMKRKAQQEREHAAKYTSLGKLQFFIEREKEMEISQYYGYRKRGESSTRKGGEGSRECGGTGALGVIRLGGAFAVRVGTAAFSSPAFASWPAAGEAPYGSGPSGLAPDQTGPALPAYCL</sequence>
<dbReference type="InterPro" id="IPR040292">
    <property type="entry name" value="C2orf78-like"/>
</dbReference>
<dbReference type="Proteomes" id="UP001732720">
    <property type="component" value="Chromosome 12"/>
</dbReference>
<evidence type="ECO:0000313" key="2">
    <source>
        <dbReference type="RefSeq" id="XP_020021999.1"/>
    </source>
</evidence>